<dbReference type="InterPro" id="IPR036259">
    <property type="entry name" value="MFS_trans_sf"/>
</dbReference>
<dbReference type="OrthoDB" id="9814237at2"/>
<dbReference type="RefSeq" id="WP_121689626.1">
    <property type="nucleotide sequence ID" value="NZ_RCUY01000016.1"/>
</dbReference>
<feature type="transmembrane region" description="Helical" evidence="6">
    <location>
        <begin position="322"/>
        <end position="342"/>
    </location>
</feature>
<evidence type="ECO:0000256" key="6">
    <source>
        <dbReference type="SAM" id="Phobius"/>
    </source>
</evidence>
<feature type="transmembrane region" description="Helical" evidence="6">
    <location>
        <begin position="160"/>
        <end position="182"/>
    </location>
</feature>
<evidence type="ECO:0000256" key="5">
    <source>
        <dbReference type="ARBA" id="ARBA00023136"/>
    </source>
</evidence>
<dbReference type="EMBL" id="RCUY01000016">
    <property type="protein sequence ID" value="RLP78877.1"/>
    <property type="molecule type" value="Genomic_DNA"/>
</dbReference>
<comment type="subcellular location">
    <subcellularLocation>
        <location evidence="1">Cell membrane</location>
        <topology evidence="1">Multi-pass membrane protein</topology>
    </subcellularLocation>
</comment>
<dbReference type="PANTHER" id="PTHR43124:SF8">
    <property type="entry name" value="INNER MEMBRANE TRANSPORT PROTEIN YDHP"/>
    <property type="match status" value="1"/>
</dbReference>
<reference evidence="8 9" key="1">
    <citation type="submission" date="2018-10" db="EMBL/GenBank/DDBJ databases">
        <authorList>
            <person name="Li J."/>
        </authorList>
    </citation>
    <scope>NUCLEOTIDE SEQUENCE [LARGE SCALE GENOMIC DNA]</scope>
    <source>
        <strain evidence="8 9">JCM 11654</strain>
    </source>
</reference>
<feature type="transmembrane region" description="Helical" evidence="6">
    <location>
        <begin position="128"/>
        <end position="148"/>
    </location>
</feature>
<keyword evidence="9" id="KW-1185">Reference proteome</keyword>
<feature type="transmembrane region" description="Helical" evidence="6">
    <location>
        <begin position="70"/>
        <end position="89"/>
    </location>
</feature>
<keyword evidence="3 6" id="KW-0812">Transmembrane</keyword>
<accession>A0A3L7AF45</accession>
<dbReference type="AlphaFoldDB" id="A0A3L7AF45"/>
<dbReference type="GO" id="GO:0022857">
    <property type="term" value="F:transmembrane transporter activity"/>
    <property type="evidence" value="ECO:0007669"/>
    <property type="project" value="InterPro"/>
</dbReference>
<feature type="transmembrane region" description="Helical" evidence="6">
    <location>
        <begin position="354"/>
        <end position="375"/>
    </location>
</feature>
<evidence type="ECO:0000313" key="8">
    <source>
        <dbReference type="EMBL" id="RLP78877.1"/>
    </source>
</evidence>
<dbReference type="InterPro" id="IPR050189">
    <property type="entry name" value="MFS_Efflux_Transporters"/>
</dbReference>
<organism evidence="8 9">
    <name type="scientific">Mycetocola lacteus</name>
    <dbReference type="NCBI Taxonomy" id="76637"/>
    <lineage>
        <taxon>Bacteria</taxon>
        <taxon>Bacillati</taxon>
        <taxon>Actinomycetota</taxon>
        <taxon>Actinomycetes</taxon>
        <taxon>Micrococcales</taxon>
        <taxon>Microbacteriaceae</taxon>
        <taxon>Mycetocola</taxon>
    </lineage>
</organism>
<evidence type="ECO:0000256" key="1">
    <source>
        <dbReference type="ARBA" id="ARBA00004651"/>
    </source>
</evidence>
<dbReference type="InterPro" id="IPR020846">
    <property type="entry name" value="MFS_dom"/>
</dbReference>
<feature type="transmembrane region" description="Helical" evidence="6">
    <location>
        <begin position="95"/>
        <end position="121"/>
    </location>
</feature>
<comment type="caution">
    <text evidence="8">The sequence shown here is derived from an EMBL/GenBank/DDBJ whole genome shotgun (WGS) entry which is preliminary data.</text>
</comment>
<feature type="transmembrane region" description="Helical" evidence="6">
    <location>
        <begin position="230"/>
        <end position="251"/>
    </location>
</feature>
<name>A0A3L7AF45_9MICO</name>
<dbReference type="GO" id="GO:0005886">
    <property type="term" value="C:plasma membrane"/>
    <property type="evidence" value="ECO:0007669"/>
    <property type="project" value="UniProtKB-SubCell"/>
</dbReference>
<protein>
    <submittedName>
        <fullName evidence="8">MFS transporter</fullName>
    </submittedName>
</protein>
<dbReference type="Proteomes" id="UP000269438">
    <property type="component" value="Unassembled WGS sequence"/>
</dbReference>
<feature type="transmembrane region" description="Helical" evidence="6">
    <location>
        <begin position="202"/>
        <end position="224"/>
    </location>
</feature>
<dbReference type="CDD" id="cd17324">
    <property type="entry name" value="MFS_NepI_like"/>
    <property type="match status" value="1"/>
</dbReference>
<dbReference type="PANTHER" id="PTHR43124">
    <property type="entry name" value="PURINE EFFLUX PUMP PBUE"/>
    <property type="match status" value="1"/>
</dbReference>
<keyword evidence="2" id="KW-1003">Cell membrane</keyword>
<keyword evidence="4 6" id="KW-1133">Transmembrane helix</keyword>
<feature type="transmembrane region" description="Helical" evidence="6">
    <location>
        <begin position="42"/>
        <end position="63"/>
    </location>
</feature>
<evidence type="ECO:0000256" key="2">
    <source>
        <dbReference type="ARBA" id="ARBA00022475"/>
    </source>
</evidence>
<feature type="transmembrane region" description="Helical" evidence="6">
    <location>
        <begin position="291"/>
        <end position="310"/>
    </location>
</feature>
<dbReference type="PROSITE" id="PS50850">
    <property type="entry name" value="MFS"/>
    <property type="match status" value="1"/>
</dbReference>
<keyword evidence="5 6" id="KW-0472">Membrane</keyword>
<dbReference type="InterPro" id="IPR011701">
    <property type="entry name" value="MFS"/>
</dbReference>
<dbReference type="Pfam" id="PF07690">
    <property type="entry name" value="MFS_1"/>
    <property type="match status" value="1"/>
</dbReference>
<evidence type="ECO:0000256" key="4">
    <source>
        <dbReference type="ARBA" id="ARBA00022989"/>
    </source>
</evidence>
<evidence type="ECO:0000259" key="7">
    <source>
        <dbReference type="PROSITE" id="PS50850"/>
    </source>
</evidence>
<proteinExistence type="predicted"/>
<sequence>MSRSIYLLAVGIFALVTSEFAVSGLMPQMAAGLDVSVSQVGYLVTLFSLAMSVGGPILAILLYRWRQKSALMLLFALFLVGNVIAAWAPNYAVMAVARVVTGAASGAFMGVAVTVAGAMVAEQLRGRAVGIVMQGLMLGTAFGLPLATWMGGQWGWRATFIGIGVLTLIVAVATLMIVPASVGGRAAESLLAGLTVFRNPRLWGVMATSTLIIGGAFAAFSYFTPILQELAGFDLAIIPLLLLGYGLVTVLGTEIVSRLASRYTLPVLVIGTGLSALALVAFAIWAQVPVVAVAAMLVVGLAGVTMNPAMTVRVQGVGGPGVLVNTAHLSMITLGVVIGSAAGGIGIDAFGLRAPLWLGAGMAALAVLVMIRPLLATKSRHS</sequence>
<evidence type="ECO:0000256" key="3">
    <source>
        <dbReference type="ARBA" id="ARBA00022692"/>
    </source>
</evidence>
<dbReference type="Gene3D" id="1.20.1250.20">
    <property type="entry name" value="MFS general substrate transporter like domains"/>
    <property type="match status" value="1"/>
</dbReference>
<evidence type="ECO:0000313" key="9">
    <source>
        <dbReference type="Proteomes" id="UP000269438"/>
    </source>
</evidence>
<dbReference type="SUPFAM" id="SSF103473">
    <property type="entry name" value="MFS general substrate transporter"/>
    <property type="match status" value="1"/>
</dbReference>
<gene>
    <name evidence="8" type="ORF">D9V34_16855</name>
</gene>
<feature type="domain" description="Major facilitator superfamily (MFS) profile" evidence="7">
    <location>
        <begin position="4"/>
        <end position="378"/>
    </location>
</feature>
<feature type="transmembrane region" description="Helical" evidence="6">
    <location>
        <begin position="263"/>
        <end position="285"/>
    </location>
</feature>